<sequence>MKGTRIITEGAALLAIYAVLLLVSLYVPILSLVATFALPLPFILFIIRYSLPSACMLFVVSLLVTLVVSSPISLVKTVMCGIIGFTLGYMYKKKRQPVEILIIGTLSYLVCFLFIYIGSIKFLQLDLMKQMQDMFKEGIEQSEKIIKAAGVPVSQEQKAELEQLMGLLRNLLPSILVMVALIYSWLTVLIAGNVLRKLRYPIVKWPEFRNMQLPKSIIWYYVLLIICSAFIKAEPSSYFDISFSNVYFIFSILLLFQGFGFIAFLAHAKGYSKAIPIVGFVICMFVPQLFSLVTILGIIDLGFPFRSRIKSK</sequence>
<protein>
    <recommendedName>
        <fullName evidence="4">DUF2232 domain-containing protein</fullName>
    </recommendedName>
</protein>
<feature type="transmembrane region" description="Helical" evidence="1">
    <location>
        <begin position="277"/>
        <end position="299"/>
    </location>
</feature>
<proteinExistence type="predicted"/>
<keyword evidence="1" id="KW-0812">Transmembrane</keyword>
<organism evidence="2 3">
    <name type="scientific">Bacillus cytotoxicus</name>
    <dbReference type="NCBI Taxonomy" id="580165"/>
    <lineage>
        <taxon>Bacteria</taxon>
        <taxon>Bacillati</taxon>
        <taxon>Bacillota</taxon>
        <taxon>Bacilli</taxon>
        <taxon>Bacillales</taxon>
        <taxon>Bacillaceae</taxon>
        <taxon>Bacillus</taxon>
        <taxon>Bacillus cereus group</taxon>
    </lineage>
</organism>
<feature type="transmembrane region" description="Helical" evidence="1">
    <location>
        <begin position="171"/>
        <end position="195"/>
    </location>
</feature>
<dbReference type="RefSeq" id="WP_048723582.1">
    <property type="nucleotide sequence ID" value="NZ_CP024101.1"/>
</dbReference>
<evidence type="ECO:0008006" key="4">
    <source>
        <dbReference type="Google" id="ProtNLM"/>
    </source>
</evidence>
<comment type="caution">
    <text evidence="2">The sequence shown here is derived from an EMBL/GenBank/DDBJ whole genome shotgun (WGS) entry which is preliminary data.</text>
</comment>
<evidence type="ECO:0000256" key="1">
    <source>
        <dbReference type="SAM" id="Phobius"/>
    </source>
</evidence>
<accession>A0AAX2CND5</accession>
<dbReference type="AlphaFoldDB" id="A0AAX2CND5"/>
<gene>
    <name evidence="2" type="ORF">BCB44BAC_04461</name>
</gene>
<dbReference type="InterPro" id="IPR018710">
    <property type="entry name" value="DUF2232"/>
</dbReference>
<feature type="transmembrane region" description="Helical" evidence="1">
    <location>
        <begin position="12"/>
        <end position="37"/>
    </location>
</feature>
<name>A0AAX2CND5_9BACI</name>
<feature type="transmembrane region" description="Helical" evidence="1">
    <location>
        <begin position="216"/>
        <end position="233"/>
    </location>
</feature>
<dbReference type="PANTHER" id="PTHR41324:SF1">
    <property type="entry name" value="DUF2232 DOMAIN-CONTAINING PROTEIN"/>
    <property type="match status" value="1"/>
</dbReference>
<reference evidence="2 3" key="1">
    <citation type="submission" date="2016-08" db="EMBL/GenBank/DDBJ databases">
        <authorList>
            <person name="Loux V."/>
            <person name="Rue O."/>
        </authorList>
    </citation>
    <scope>NUCLEOTIDE SEQUENCE [LARGE SCALE GENOMIC DNA]</scope>
    <source>
        <strain evidence="2 3">AFSSA_08CEB44bac</strain>
    </source>
</reference>
<dbReference type="Pfam" id="PF09991">
    <property type="entry name" value="DUF2232"/>
    <property type="match status" value="1"/>
</dbReference>
<evidence type="ECO:0000313" key="3">
    <source>
        <dbReference type="Proteomes" id="UP000242164"/>
    </source>
</evidence>
<dbReference type="PANTHER" id="PTHR41324">
    <property type="entry name" value="MEMBRANE PROTEIN-RELATED"/>
    <property type="match status" value="1"/>
</dbReference>
<feature type="transmembrane region" description="Helical" evidence="1">
    <location>
        <begin position="98"/>
        <end position="118"/>
    </location>
</feature>
<keyword evidence="1" id="KW-1133">Transmembrane helix</keyword>
<dbReference type="Proteomes" id="UP000242164">
    <property type="component" value="Unassembled WGS sequence"/>
</dbReference>
<dbReference type="EMBL" id="FMIK01000064">
    <property type="protein sequence ID" value="SCM07696.1"/>
    <property type="molecule type" value="Genomic_DNA"/>
</dbReference>
<feature type="transmembrane region" description="Helical" evidence="1">
    <location>
        <begin position="49"/>
        <end position="68"/>
    </location>
</feature>
<evidence type="ECO:0000313" key="2">
    <source>
        <dbReference type="EMBL" id="SCM07696.1"/>
    </source>
</evidence>
<feature type="transmembrane region" description="Helical" evidence="1">
    <location>
        <begin position="245"/>
        <end position="265"/>
    </location>
</feature>
<keyword evidence="1" id="KW-0472">Membrane</keyword>